<proteinExistence type="inferred from homology"/>
<dbReference type="NCBIfam" id="TIGR01784">
    <property type="entry name" value="T_den_put_tspse"/>
    <property type="match status" value="1"/>
</dbReference>
<dbReference type="InterPro" id="IPR010106">
    <property type="entry name" value="RpnA"/>
</dbReference>
<organism evidence="3 4">
    <name type="scientific">Pseudescherichia vulneris NBRC 102420</name>
    <dbReference type="NCBI Taxonomy" id="1115515"/>
    <lineage>
        <taxon>Bacteria</taxon>
        <taxon>Pseudomonadati</taxon>
        <taxon>Pseudomonadota</taxon>
        <taxon>Gammaproteobacteria</taxon>
        <taxon>Enterobacterales</taxon>
        <taxon>Enterobacteriaceae</taxon>
        <taxon>Pseudescherichia</taxon>
    </lineage>
</organism>
<evidence type="ECO:0000256" key="1">
    <source>
        <dbReference type="ARBA" id="ARBA00009787"/>
    </source>
</evidence>
<gene>
    <name evidence="3" type="primary">yfaD</name>
    <name evidence="3" type="ORF">EV102420_02_03500</name>
</gene>
<dbReference type="RefSeq" id="WP_042388188.1">
    <property type="nucleotide sequence ID" value="NZ_BBMZ01000002.1"/>
</dbReference>
<evidence type="ECO:0000313" key="4">
    <source>
        <dbReference type="Proteomes" id="UP000029462"/>
    </source>
</evidence>
<dbReference type="OrthoDB" id="6532193at2"/>
<dbReference type="GO" id="GO:1990238">
    <property type="term" value="F:double-stranded DNA endonuclease activity"/>
    <property type="evidence" value="ECO:0007669"/>
    <property type="project" value="TreeGrafter"/>
</dbReference>
<protein>
    <recommendedName>
        <fullName evidence="2">Transposase (putative) YhgA-like domain-containing protein</fullName>
    </recommendedName>
</protein>
<dbReference type="Pfam" id="PF04754">
    <property type="entry name" value="Transposase_31"/>
    <property type="match status" value="1"/>
</dbReference>
<keyword evidence="4" id="KW-1185">Reference proteome</keyword>
<dbReference type="PANTHER" id="PTHR34611:SF2">
    <property type="entry name" value="INACTIVE RECOMBINATION-PROMOTING NUCLEASE-LIKE PROTEIN RPNE-RELATED"/>
    <property type="match status" value="1"/>
</dbReference>
<feature type="domain" description="Transposase (putative) YhgA-like" evidence="2">
    <location>
        <begin position="9"/>
        <end position="209"/>
    </location>
</feature>
<dbReference type="PANTHER" id="PTHR34611">
    <property type="match status" value="1"/>
</dbReference>
<sequence length="301" mass="34078">MARISPSAPHDAVFKQFLTHPETARDFLEIHLPEHLLKLCDLKTLRLESGSFIEENLQARHSDVLWSVQTRYGAGYVYALLEHQSTPDKQMTFRLMRYALAAMQRHLDAGNEKLPLVIPILFYHGAVSPYPFSMCWLDAFENPTLAQQLYAQEFLLVDVTVIPDDSILTHRRVALLEFLQKHIRARDLMVFHEHLVSLLLEGYTTGQQLRTAINYLVQAGNTVDHGALIRLLANKAPQHKGILMTIAEQLRQEGHGKGVLEGRQEATIRIALAMLNQGMERAQIIQLTGLSEEAFDALVLS</sequence>
<comment type="similarity">
    <text evidence="1">Belongs to the Rpn/YhgA-like nuclease family.</text>
</comment>
<dbReference type="AlphaFoldDB" id="A0A090UVX3"/>
<evidence type="ECO:0000313" key="3">
    <source>
        <dbReference type="EMBL" id="GAL56745.1"/>
    </source>
</evidence>
<dbReference type="InterPro" id="IPR051699">
    <property type="entry name" value="Rpn/YhgA-like_nuclease"/>
</dbReference>
<dbReference type="InterPro" id="IPR006842">
    <property type="entry name" value="Transposase_31"/>
</dbReference>
<reference evidence="3" key="1">
    <citation type="submission" date="2014-09" db="EMBL/GenBank/DDBJ databases">
        <title>Whole genome shotgun sequence of Escherichia vulneris NBRC 102420.</title>
        <authorList>
            <person name="Yoshida Y."/>
            <person name="Hosoyama A."/>
            <person name="Tsuchikane K."/>
            <person name="Ohji S."/>
            <person name="Ichikawa N."/>
            <person name="Kimura A."/>
            <person name="Yamazoe A."/>
            <person name="Ezaki T."/>
            <person name="Fujita N."/>
        </authorList>
    </citation>
    <scope>NUCLEOTIDE SEQUENCE [LARGE SCALE GENOMIC DNA]</scope>
    <source>
        <strain evidence="3">NBRC 102420</strain>
    </source>
</reference>
<dbReference type="EMBL" id="BBMZ01000002">
    <property type="protein sequence ID" value="GAL56745.1"/>
    <property type="molecule type" value="Genomic_DNA"/>
</dbReference>
<evidence type="ECO:0000259" key="2">
    <source>
        <dbReference type="Pfam" id="PF04754"/>
    </source>
</evidence>
<dbReference type="eggNOG" id="COG5464">
    <property type="taxonomic scope" value="Bacteria"/>
</dbReference>
<accession>A0A090UVX3</accession>
<name>A0A090UVX3_PSEVU</name>
<dbReference type="STRING" id="1115515.EV102420_02_03500"/>
<comment type="caution">
    <text evidence="3">The sequence shown here is derived from an EMBL/GenBank/DDBJ whole genome shotgun (WGS) entry which is preliminary data.</text>
</comment>
<dbReference type="GO" id="GO:0006310">
    <property type="term" value="P:DNA recombination"/>
    <property type="evidence" value="ECO:0007669"/>
    <property type="project" value="TreeGrafter"/>
</dbReference>
<dbReference type="Proteomes" id="UP000029462">
    <property type="component" value="Unassembled WGS sequence"/>
</dbReference>